<dbReference type="KEGG" id="mtt:Ftrac_1953"/>
<evidence type="ECO:0000313" key="1">
    <source>
        <dbReference type="EMBL" id="ADR21938.1"/>
    </source>
</evidence>
<proteinExistence type="predicted"/>
<dbReference type="OrthoDB" id="1357589at2"/>
<dbReference type="AlphaFoldDB" id="E4TTA8"/>
<keyword evidence="2" id="KW-1185">Reference proteome</keyword>
<evidence type="ECO:0000313" key="2">
    <source>
        <dbReference type="Proteomes" id="UP000008720"/>
    </source>
</evidence>
<sequence length="196" mass="22880">MKKLLLIIFTLSFLTNCQSIDQYEQEESRAIEDFANDFLTHYPKLAPSGPNYDSSTDTTNDHKMKVYISDALLPIAQIKEDNEWMFDDNYFGTENSSIFREIVTSRKFDELEYREFDKEKIKLLQPFKQMPNSNTELKSGEQYSIISFSRVCFDEPKENGIVVIDYRIGSNVGTMGGYNMALLIKKENGKWRYIPR</sequence>
<gene>
    <name evidence="1" type="ordered locus">Ftrac_1953</name>
</gene>
<name>E4TTA8_MARTH</name>
<dbReference type="Proteomes" id="UP000008720">
    <property type="component" value="Chromosome"/>
</dbReference>
<dbReference type="EMBL" id="CP002349">
    <property type="protein sequence ID" value="ADR21938.1"/>
    <property type="molecule type" value="Genomic_DNA"/>
</dbReference>
<protein>
    <submittedName>
        <fullName evidence="1">Uncharacterized protein</fullName>
    </submittedName>
</protein>
<dbReference type="RefSeq" id="WP_013454081.1">
    <property type="nucleotide sequence ID" value="NC_014759.1"/>
</dbReference>
<dbReference type="HOGENOM" id="CLU_1388785_0_0_10"/>
<reference evidence="1 2" key="1">
    <citation type="journal article" date="2011" name="Stand. Genomic Sci.">
        <title>Complete genome sequence of Marivirga tractuosa type strain (H-43).</title>
        <authorList>
            <person name="Pagani I."/>
            <person name="Chertkov O."/>
            <person name="Lapidus A."/>
            <person name="Lucas S."/>
            <person name="Del Rio T.G."/>
            <person name="Tice H."/>
            <person name="Copeland A."/>
            <person name="Cheng J.F."/>
            <person name="Nolan M."/>
            <person name="Saunders E."/>
            <person name="Pitluck S."/>
            <person name="Held B."/>
            <person name="Goodwin L."/>
            <person name="Liolios K."/>
            <person name="Ovchinikova G."/>
            <person name="Ivanova N."/>
            <person name="Mavromatis K."/>
            <person name="Pati A."/>
            <person name="Chen A."/>
            <person name="Palaniappan K."/>
            <person name="Land M."/>
            <person name="Hauser L."/>
            <person name="Jeffries C.D."/>
            <person name="Detter J.C."/>
            <person name="Han C."/>
            <person name="Tapia R."/>
            <person name="Ngatchou-Djao O.D."/>
            <person name="Rohde M."/>
            <person name="Goker M."/>
            <person name="Spring S."/>
            <person name="Sikorski J."/>
            <person name="Woyke T."/>
            <person name="Bristow J."/>
            <person name="Eisen J.A."/>
            <person name="Markowitz V."/>
            <person name="Hugenholtz P."/>
            <person name="Klenk H.P."/>
            <person name="Kyrpides N.C."/>
        </authorList>
    </citation>
    <scope>NUCLEOTIDE SEQUENCE [LARGE SCALE GENOMIC DNA]</scope>
    <source>
        <strain evidence="2">ATCC 23168 / DSM 4126 / NBRC 15989 / NCIMB 1408 / VKM B-1430 / H-43</strain>
    </source>
</reference>
<accession>E4TTA8</accession>
<organism evidence="1 2">
    <name type="scientific">Marivirga tractuosa (strain ATCC 23168 / DSM 4126 / NBRC 15989 / NCIMB 1408 / VKM B-1430 / H-43)</name>
    <name type="common">Microscilla tractuosa</name>
    <name type="synonym">Flexibacter tractuosus</name>
    <dbReference type="NCBI Taxonomy" id="643867"/>
    <lineage>
        <taxon>Bacteria</taxon>
        <taxon>Pseudomonadati</taxon>
        <taxon>Bacteroidota</taxon>
        <taxon>Cytophagia</taxon>
        <taxon>Cytophagales</taxon>
        <taxon>Marivirgaceae</taxon>
        <taxon>Marivirga</taxon>
    </lineage>
</organism>